<keyword evidence="2 7" id="KW-0575">Peroxidase</keyword>
<feature type="active site" description="Cysteine sulfenic acid (-SOH) intermediate" evidence="6">
    <location>
        <position position="59"/>
    </location>
</feature>
<organism evidence="9 10">
    <name type="scientific">Metarhizium album (strain ARSEF 1941)</name>
    <dbReference type="NCBI Taxonomy" id="1081103"/>
    <lineage>
        <taxon>Eukaryota</taxon>
        <taxon>Fungi</taxon>
        <taxon>Dikarya</taxon>
        <taxon>Ascomycota</taxon>
        <taxon>Pezizomycotina</taxon>
        <taxon>Sordariomycetes</taxon>
        <taxon>Hypocreomycetidae</taxon>
        <taxon>Hypocreales</taxon>
        <taxon>Clavicipitaceae</taxon>
        <taxon>Metarhizium</taxon>
    </lineage>
</organism>
<evidence type="ECO:0000256" key="4">
    <source>
        <dbReference type="ARBA" id="ARBA00023002"/>
    </source>
</evidence>
<dbReference type="GO" id="GO:0005777">
    <property type="term" value="C:peroxisome"/>
    <property type="evidence" value="ECO:0007669"/>
    <property type="project" value="TreeGrafter"/>
</dbReference>
<keyword evidence="4 7" id="KW-0560">Oxidoreductase</keyword>
<reference evidence="9 10" key="1">
    <citation type="journal article" date="2014" name="Proc. Natl. Acad. Sci. U.S.A.">
        <title>Trajectory and genomic determinants of fungal-pathogen speciation and host adaptation.</title>
        <authorList>
            <person name="Hu X."/>
            <person name="Xiao G."/>
            <person name="Zheng P."/>
            <person name="Shang Y."/>
            <person name="Su Y."/>
            <person name="Zhang X."/>
            <person name="Liu X."/>
            <person name="Zhan S."/>
            <person name="St Leger R.J."/>
            <person name="Wang C."/>
        </authorList>
    </citation>
    <scope>NUCLEOTIDE SEQUENCE [LARGE SCALE GENOMIC DNA]</scope>
    <source>
        <strain evidence="9 10">ARSEF 1941</strain>
    </source>
</reference>
<dbReference type="GO" id="GO:0042744">
    <property type="term" value="P:hydrogen peroxide catabolic process"/>
    <property type="evidence" value="ECO:0007669"/>
    <property type="project" value="TreeGrafter"/>
</dbReference>
<dbReference type="EMBL" id="AZHE01000006">
    <property type="protein sequence ID" value="KHN98798.1"/>
    <property type="molecule type" value="Genomic_DNA"/>
</dbReference>
<evidence type="ECO:0000259" key="8">
    <source>
        <dbReference type="PROSITE" id="PS51352"/>
    </source>
</evidence>
<evidence type="ECO:0000313" key="9">
    <source>
        <dbReference type="EMBL" id="KHN98798.1"/>
    </source>
</evidence>
<evidence type="ECO:0000313" key="10">
    <source>
        <dbReference type="Proteomes" id="UP000030816"/>
    </source>
</evidence>
<sequence>MSGLKAGDFFPDGVKFFYVEPSGDDINTCGIPRALDASAEFRSKKVVLVSVPGAFTPVCSSAHLPSYVANRAALEAKGVDMVVMIAYNDPYVMSAWAKAHGITDAFIICASDPGFSKSIGWNDGERTARYAIVVDHGKVVYAEKEDGSGIERSGAEGVLANL</sequence>
<dbReference type="InterPro" id="IPR013766">
    <property type="entry name" value="Thioredoxin_domain"/>
</dbReference>
<dbReference type="GeneID" id="63737715"/>
<gene>
    <name evidence="9" type="ORF">MAM_03260</name>
</gene>
<comment type="similarity">
    <text evidence="1 7">Belongs to the peroxiredoxin family. Prx5 subfamily.</text>
</comment>
<evidence type="ECO:0000256" key="1">
    <source>
        <dbReference type="ARBA" id="ARBA00010505"/>
    </source>
</evidence>
<dbReference type="PROSITE" id="PS51352">
    <property type="entry name" value="THIOREDOXIN_2"/>
    <property type="match status" value="1"/>
</dbReference>
<name>A0A0B2WXQ0_METAS</name>
<dbReference type="Gene3D" id="3.40.30.10">
    <property type="entry name" value="Glutaredoxin"/>
    <property type="match status" value="1"/>
</dbReference>
<dbReference type="AlphaFoldDB" id="A0A0B2WXQ0"/>
<keyword evidence="3 7" id="KW-0049">Antioxidant</keyword>
<evidence type="ECO:0000256" key="7">
    <source>
        <dbReference type="RuleBase" id="RU366011"/>
    </source>
</evidence>
<proteinExistence type="inferred from homology"/>
<comment type="caution">
    <text evidence="9">The sequence shown here is derived from an EMBL/GenBank/DDBJ whole genome shotgun (WGS) entry which is preliminary data.</text>
</comment>
<feature type="domain" description="Thioredoxin" evidence="8">
    <location>
        <begin position="4"/>
        <end position="162"/>
    </location>
</feature>
<dbReference type="GO" id="GO:0045454">
    <property type="term" value="P:cell redox homeostasis"/>
    <property type="evidence" value="ECO:0007669"/>
    <property type="project" value="TreeGrafter"/>
</dbReference>
<dbReference type="GO" id="GO:0008379">
    <property type="term" value="F:thioredoxin peroxidase activity"/>
    <property type="evidence" value="ECO:0007669"/>
    <property type="project" value="InterPro"/>
</dbReference>
<dbReference type="HOGENOM" id="CLU_072440_1_1_1"/>
<keyword evidence="10" id="KW-1185">Reference proteome</keyword>
<dbReference type="SUPFAM" id="SSF52833">
    <property type="entry name" value="Thioredoxin-like"/>
    <property type="match status" value="1"/>
</dbReference>
<evidence type="ECO:0000256" key="5">
    <source>
        <dbReference type="ARBA" id="ARBA00023284"/>
    </source>
</evidence>
<keyword evidence="5 7" id="KW-0676">Redox-active center</keyword>
<dbReference type="OrthoDB" id="195498at2759"/>
<protein>
    <submittedName>
        <fullName evidence="9">Thioredoxin-like fold protein</fullName>
    </submittedName>
</protein>
<dbReference type="InterPro" id="IPR036249">
    <property type="entry name" value="Thioredoxin-like_sf"/>
</dbReference>
<dbReference type="InterPro" id="IPR037944">
    <property type="entry name" value="PRX5-like"/>
</dbReference>
<evidence type="ECO:0000256" key="3">
    <source>
        <dbReference type="ARBA" id="ARBA00022862"/>
    </source>
</evidence>
<dbReference type="PANTHER" id="PTHR10430">
    <property type="entry name" value="PEROXIREDOXIN"/>
    <property type="match status" value="1"/>
</dbReference>
<dbReference type="CDD" id="cd03013">
    <property type="entry name" value="PRX5_like"/>
    <property type="match status" value="1"/>
</dbReference>
<dbReference type="InterPro" id="IPR013740">
    <property type="entry name" value="Redoxin"/>
</dbReference>
<dbReference type="Pfam" id="PF08534">
    <property type="entry name" value="Redoxin"/>
    <property type="match status" value="1"/>
</dbReference>
<evidence type="ECO:0000256" key="6">
    <source>
        <dbReference type="PIRSR" id="PIRSR637944-1"/>
    </source>
</evidence>
<dbReference type="PANTHER" id="PTHR10430:SF16">
    <property type="entry name" value="PEROXIREDOXIN-5, MITOCHONDRIAL"/>
    <property type="match status" value="1"/>
</dbReference>
<dbReference type="RefSeq" id="XP_040679864.1">
    <property type="nucleotide sequence ID" value="XM_040822059.1"/>
</dbReference>
<dbReference type="GO" id="GO:0034599">
    <property type="term" value="P:cellular response to oxidative stress"/>
    <property type="evidence" value="ECO:0007669"/>
    <property type="project" value="InterPro"/>
</dbReference>
<dbReference type="GO" id="GO:0005739">
    <property type="term" value="C:mitochondrion"/>
    <property type="evidence" value="ECO:0007669"/>
    <property type="project" value="TreeGrafter"/>
</dbReference>
<dbReference type="Proteomes" id="UP000030816">
    <property type="component" value="Unassembled WGS sequence"/>
</dbReference>
<accession>A0A0B2WXQ0</accession>
<comment type="function">
    <text evidence="7">Thiol-specific peroxidase that catalyzes the reduction of hydrogen peroxide and organic hydroperoxides to water and alcohols, respectively. Plays a role in cell protection against oxidative stress by detoxifying peroxides.</text>
</comment>
<evidence type="ECO:0000256" key="2">
    <source>
        <dbReference type="ARBA" id="ARBA00022559"/>
    </source>
</evidence>
<dbReference type="STRING" id="1081103.A0A0B2WXQ0"/>